<protein>
    <submittedName>
        <fullName evidence="1">Uncharacterized protein</fullName>
    </submittedName>
</protein>
<sequence length="45" mass="4863">MTHQIQGKIKVELTAVYSIPNGLSCFSVNTNSAESTILAFNTNYG</sequence>
<evidence type="ECO:0000313" key="1">
    <source>
        <dbReference type="EMBL" id="KPM32016.1"/>
    </source>
</evidence>
<name>A0A0P7AVS1_9FLAO</name>
<organism evidence="1 2">
    <name type="scientific">Croceitalea dokdonensis DOKDO 023</name>
    <dbReference type="NCBI Taxonomy" id="1300341"/>
    <lineage>
        <taxon>Bacteria</taxon>
        <taxon>Pseudomonadati</taxon>
        <taxon>Bacteroidota</taxon>
        <taxon>Flavobacteriia</taxon>
        <taxon>Flavobacteriales</taxon>
        <taxon>Flavobacteriaceae</taxon>
        <taxon>Croceitalea</taxon>
    </lineage>
</organism>
<accession>A0A0P7AVS1</accession>
<evidence type="ECO:0000313" key="2">
    <source>
        <dbReference type="Proteomes" id="UP000050280"/>
    </source>
</evidence>
<dbReference type="AlphaFoldDB" id="A0A0P7AVS1"/>
<dbReference type="Proteomes" id="UP000050280">
    <property type="component" value="Unassembled WGS sequence"/>
</dbReference>
<comment type="caution">
    <text evidence="1">The sequence shown here is derived from an EMBL/GenBank/DDBJ whole genome shotgun (WGS) entry which is preliminary data.</text>
</comment>
<dbReference type="STRING" id="1300341.I595_1664"/>
<gene>
    <name evidence="1" type="ORF">I595_1664</name>
</gene>
<proteinExistence type="predicted"/>
<keyword evidence="2" id="KW-1185">Reference proteome</keyword>
<dbReference type="EMBL" id="LDJX01000003">
    <property type="protein sequence ID" value="KPM32016.1"/>
    <property type="molecule type" value="Genomic_DNA"/>
</dbReference>
<reference evidence="1 2" key="1">
    <citation type="submission" date="2015-09" db="EMBL/GenBank/DDBJ databases">
        <title>Genome sequence of the marine flavobacterium Croceitalea dokdonensis DOKDO 023 that contains proton- and sodium-pumping rhodopsins.</title>
        <authorList>
            <person name="Kwon S.-K."/>
            <person name="Lee H.K."/>
            <person name="Kwak M.-J."/>
            <person name="Kim J.F."/>
        </authorList>
    </citation>
    <scope>NUCLEOTIDE SEQUENCE [LARGE SCALE GENOMIC DNA]</scope>
    <source>
        <strain evidence="1 2">DOKDO 023</strain>
    </source>
</reference>